<dbReference type="FunFam" id="3.30.70.270:FF:000001">
    <property type="entry name" value="Diguanylate cyclase domain protein"/>
    <property type="match status" value="1"/>
</dbReference>
<dbReference type="NCBIfam" id="TIGR00254">
    <property type="entry name" value="GGDEF"/>
    <property type="match status" value="1"/>
</dbReference>
<proteinExistence type="predicted"/>
<dbReference type="PROSITE" id="PS50887">
    <property type="entry name" value="GGDEF"/>
    <property type="match status" value="1"/>
</dbReference>
<dbReference type="PANTHER" id="PTHR45138:SF9">
    <property type="entry name" value="DIGUANYLATE CYCLASE DGCM-RELATED"/>
    <property type="match status" value="1"/>
</dbReference>
<dbReference type="Gene3D" id="3.30.70.270">
    <property type="match status" value="1"/>
</dbReference>
<dbReference type="Proteomes" id="UP000218418">
    <property type="component" value="Chromosome"/>
</dbReference>
<protein>
    <submittedName>
        <fullName evidence="2">Diguanylate cyclase</fullName>
    </submittedName>
</protein>
<name>A0A1Z4LJD7_9CYAN</name>
<gene>
    <name evidence="2" type="ORF">NIES267_08190</name>
</gene>
<reference evidence="2 3" key="1">
    <citation type="submission" date="2017-06" db="EMBL/GenBank/DDBJ databases">
        <title>Genome sequencing of cyanobaciteial culture collection at National Institute for Environmental Studies (NIES).</title>
        <authorList>
            <person name="Hirose Y."/>
            <person name="Shimura Y."/>
            <person name="Fujisawa T."/>
            <person name="Nakamura Y."/>
            <person name="Kawachi M."/>
        </authorList>
    </citation>
    <scope>NUCLEOTIDE SEQUENCE [LARGE SCALE GENOMIC DNA]</scope>
    <source>
        <strain evidence="2 3">NIES-267</strain>
    </source>
</reference>
<sequence>MNISILVFGNDEFLATLPTQIIGADAKSIEATTDLQMAVSRILLDPPDVILVQSSQNDSMQLCCWLKEQTKLSWIYCILLEDTPQLIADRKNQGWEWELEMTSKALGLGADAYIWYGDTQDTESIRQRKTDSVSVQMNASHRLLLSQLTVAFRKAQKYRDLMQTNDLLSTIALSDSLTQLNNRRALEWDLPRQIQKARENGHPLSLIILDVDYFKKVNDNYGHLVGDRLLKLLSERIRTKLRFQDTAFRYGGEEFVIILSETTAEEAYVVAQRLNSVVKDSLFEIDSTLSIDVTISLGSTCLLSSDDNEGLNLLHRADTLLLQAKSEGRNRVISSENVVSNNNYLPNPTNNVLLNEVSFNSKIQSSKYISQNRISELSHLKIAAG</sequence>
<dbReference type="PANTHER" id="PTHR45138">
    <property type="entry name" value="REGULATORY COMPONENTS OF SENSORY TRANSDUCTION SYSTEM"/>
    <property type="match status" value="1"/>
</dbReference>
<dbReference type="EMBL" id="AP018227">
    <property type="protein sequence ID" value="BAY81343.1"/>
    <property type="molecule type" value="Genomic_DNA"/>
</dbReference>
<dbReference type="InterPro" id="IPR029787">
    <property type="entry name" value="Nucleotide_cyclase"/>
</dbReference>
<evidence type="ECO:0000259" key="1">
    <source>
        <dbReference type="PROSITE" id="PS50887"/>
    </source>
</evidence>
<feature type="domain" description="GGDEF" evidence="1">
    <location>
        <begin position="202"/>
        <end position="337"/>
    </location>
</feature>
<keyword evidence="3" id="KW-1185">Reference proteome</keyword>
<dbReference type="InterPro" id="IPR050469">
    <property type="entry name" value="Diguanylate_Cyclase"/>
</dbReference>
<evidence type="ECO:0000313" key="3">
    <source>
        <dbReference type="Proteomes" id="UP000218418"/>
    </source>
</evidence>
<dbReference type="SUPFAM" id="SSF55073">
    <property type="entry name" value="Nucleotide cyclase"/>
    <property type="match status" value="1"/>
</dbReference>
<dbReference type="CDD" id="cd01949">
    <property type="entry name" value="GGDEF"/>
    <property type="match status" value="1"/>
</dbReference>
<organism evidence="2 3">
    <name type="scientific">Calothrix parasitica NIES-267</name>
    <dbReference type="NCBI Taxonomy" id="1973488"/>
    <lineage>
        <taxon>Bacteria</taxon>
        <taxon>Bacillati</taxon>
        <taxon>Cyanobacteriota</taxon>
        <taxon>Cyanophyceae</taxon>
        <taxon>Nostocales</taxon>
        <taxon>Calotrichaceae</taxon>
        <taxon>Calothrix</taxon>
    </lineage>
</organism>
<dbReference type="Pfam" id="PF00990">
    <property type="entry name" value="GGDEF"/>
    <property type="match status" value="1"/>
</dbReference>
<evidence type="ECO:0000313" key="2">
    <source>
        <dbReference type="EMBL" id="BAY81343.1"/>
    </source>
</evidence>
<dbReference type="AlphaFoldDB" id="A0A1Z4LJD7"/>
<dbReference type="SMART" id="SM00267">
    <property type="entry name" value="GGDEF"/>
    <property type="match status" value="1"/>
</dbReference>
<dbReference type="GO" id="GO:0052621">
    <property type="term" value="F:diguanylate cyclase activity"/>
    <property type="evidence" value="ECO:0007669"/>
    <property type="project" value="TreeGrafter"/>
</dbReference>
<dbReference type="OrthoDB" id="9115at2"/>
<accession>A0A1Z4LJD7</accession>
<dbReference type="InterPro" id="IPR000160">
    <property type="entry name" value="GGDEF_dom"/>
</dbReference>
<dbReference type="InterPro" id="IPR043128">
    <property type="entry name" value="Rev_trsase/Diguanyl_cyclase"/>
</dbReference>